<keyword evidence="3" id="KW-0028">Amino-acid biosynthesis</keyword>
<accession>A0ABU3ICL1</accession>
<evidence type="ECO:0000256" key="3">
    <source>
        <dbReference type="ARBA" id="ARBA00022888"/>
    </source>
</evidence>
<dbReference type="PANTHER" id="PTHR43284:SF1">
    <property type="entry name" value="ASPARAGINE SYNTHETASE"/>
    <property type="match status" value="1"/>
</dbReference>
<comment type="catalytic activity">
    <reaction evidence="4">
        <text>L-aspartate + L-glutamine + ATP + H2O = L-asparagine + L-glutamate + AMP + diphosphate + H(+)</text>
        <dbReference type="Rhea" id="RHEA:12228"/>
        <dbReference type="ChEBI" id="CHEBI:15377"/>
        <dbReference type="ChEBI" id="CHEBI:15378"/>
        <dbReference type="ChEBI" id="CHEBI:29985"/>
        <dbReference type="ChEBI" id="CHEBI:29991"/>
        <dbReference type="ChEBI" id="CHEBI:30616"/>
        <dbReference type="ChEBI" id="CHEBI:33019"/>
        <dbReference type="ChEBI" id="CHEBI:58048"/>
        <dbReference type="ChEBI" id="CHEBI:58359"/>
        <dbReference type="ChEBI" id="CHEBI:456215"/>
        <dbReference type="EC" id="6.3.5.4"/>
    </reaction>
</comment>
<keyword evidence="3" id="KW-0061">Asparagine biosynthesis</keyword>
<evidence type="ECO:0000256" key="5">
    <source>
        <dbReference type="SAM" id="MobiDB-lite"/>
    </source>
</evidence>
<dbReference type="SUPFAM" id="SSF56235">
    <property type="entry name" value="N-terminal nucleophile aminohydrolases (Ntn hydrolases)"/>
    <property type="match status" value="1"/>
</dbReference>
<name>A0ABU3ICL1_9ACTO</name>
<keyword evidence="8" id="KW-1185">Reference proteome</keyword>
<reference evidence="7 8" key="1">
    <citation type="submission" date="2023-06" db="EMBL/GenBank/DDBJ databases">
        <title>Draft genome sequence of Gleimia hominis type strain CCUG 57540T.</title>
        <authorList>
            <person name="Salva-Serra F."/>
            <person name="Cardew S."/>
            <person name="Jensie Markopoulos S."/>
            <person name="Ohlen M."/>
            <person name="Inganas E."/>
            <person name="Svensson-Stadler L."/>
            <person name="Moore E.R.B."/>
        </authorList>
    </citation>
    <scope>NUCLEOTIDE SEQUENCE [LARGE SCALE GENOMIC DNA]</scope>
    <source>
        <strain evidence="7 8">CCUG 57540</strain>
    </source>
</reference>
<evidence type="ECO:0000259" key="6">
    <source>
        <dbReference type="Pfam" id="PF00733"/>
    </source>
</evidence>
<evidence type="ECO:0000313" key="8">
    <source>
        <dbReference type="Proteomes" id="UP001247542"/>
    </source>
</evidence>
<organism evidence="7 8">
    <name type="scientific">Gleimia hominis</name>
    <dbReference type="NCBI Taxonomy" id="595468"/>
    <lineage>
        <taxon>Bacteria</taxon>
        <taxon>Bacillati</taxon>
        <taxon>Actinomycetota</taxon>
        <taxon>Actinomycetes</taxon>
        <taxon>Actinomycetales</taxon>
        <taxon>Actinomycetaceae</taxon>
        <taxon>Gleimia</taxon>
    </lineage>
</organism>
<dbReference type="InterPro" id="IPR014729">
    <property type="entry name" value="Rossmann-like_a/b/a_fold"/>
</dbReference>
<dbReference type="EC" id="6.3.5.4" evidence="2"/>
<dbReference type="Pfam" id="PF00733">
    <property type="entry name" value="Asn_synthase"/>
    <property type="match status" value="1"/>
</dbReference>
<dbReference type="RefSeq" id="WP_313272584.1">
    <property type="nucleotide sequence ID" value="NZ_JASXSX010000001.1"/>
</dbReference>
<dbReference type="EMBL" id="JASXSX010000001">
    <property type="protein sequence ID" value="MDT3767212.1"/>
    <property type="molecule type" value="Genomic_DNA"/>
</dbReference>
<comment type="caution">
    <text evidence="7">The sequence shown here is derived from an EMBL/GenBank/DDBJ whole genome shotgun (WGS) entry which is preliminary data.</text>
</comment>
<dbReference type="Gene3D" id="3.40.50.620">
    <property type="entry name" value="HUPs"/>
    <property type="match status" value="1"/>
</dbReference>
<dbReference type="InterPro" id="IPR001962">
    <property type="entry name" value="Asn_synthase"/>
</dbReference>
<dbReference type="InterPro" id="IPR051786">
    <property type="entry name" value="ASN_synthetase/amidase"/>
</dbReference>
<dbReference type="InterPro" id="IPR029055">
    <property type="entry name" value="Ntn_hydrolases_N"/>
</dbReference>
<evidence type="ECO:0000256" key="1">
    <source>
        <dbReference type="ARBA" id="ARBA00005187"/>
    </source>
</evidence>
<evidence type="ECO:0000256" key="2">
    <source>
        <dbReference type="ARBA" id="ARBA00012737"/>
    </source>
</evidence>
<proteinExistence type="predicted"/>
<dbReference type="PANTHER" id="PTHR43284">
    <property type="entry name" value="ASPARAGINE SYNTHETASE (GLUTAMINE-HYDROLYZING)"/>
    <property type="match status" value="1"/>
</dbReference>
<evidence type="ECO:0000256" key="4">
    <source>
        <dbReference type="ARBA" id="ARBA00048741"/>
    </source>
</evidence>
<feature type="region of interest" description="Disordered" evidence="5">
    <location>
        <begin position="155"/>
        <end position="175"/>
    </location>
</feature>
<comment type="pathway">
    <text evidence="1">Amino-acid biosynthesis; L-asparagine biosynthesis; L-asparagine from L-aspartate (L-Gln route): step 1/1.</text>
</comment>
<feature type="domain" description="Asparagine synthetase" evidence="6">
    <location>
        <begin position="213"/>
        <end position="276"/>
    </location>
</feature>
<dbReference type="SUPFAM" id="SSF52402">
    <property type="entry name" value="Adenine nucleotide alpha hydrolases-like"/>
    <property type="match status" value="1"/>
</dbReference>
<gene>
    <name evidence="7" type="ORF">QS713_03910</name>
</gene>
<evidence type="ECO:0000313" key="7">
    <source>
        <dbReference type="EMBL" id="MDT3767212.1"/>
    </source>
</evidence>
<dbReference type="Proteomes" id="UP001247542">
    <property type="component" value="Unassembled WGS sequence"/>
</dbReference>
<protein>
    <recommendedName>
        <fullName evidence="2">asparagine synthase (glutamine-hydrolyzing)</fullName>
        <ecNumber evidence="2">6.3.5.4</ecNumber>
    </recommendedName>
</protein>
<sequence>MTYPDVVLAHRYSSDSIEVRLAAAGWRKIEGTDSQGNAYTLFWRSNYHQVAPQGFSIEQLQRWATRQTGMFAAVVICANEAAIVTNRSRAYSVLFAHAAGKWVIADRPEPLQNEFGLNALNRAAAAEFAHTSFVVGTDTLLQGVSAAPAGSVVTLRPKNGKDSGEGTAKIRPYHMHGYGPEEVTDPVQMSQMMKRALEVVLRRTMEYADGRQLLIPLSGGIDSRLLVALLSRAQYPNLRAFTYGKTGSSEVAISRQVAGRFGVSWVGIDLDPREVRRSWAGSEAKRFVEYCWDAQALPHIQDWYALSQLRARGLVDEDAVVLPGHTVVGVWHDELSETPLGQQLDTPTEELVEIISRHHYMLRGEPLFGARCAYSKAKIERFIEDYRAFASVPSRVNIVEAFDVLNRQSKYINNSMRAYEFFGYGWDLPMCDVEMWQVWNQAGAVFRDNARTWYREFTDALVADEPVEGVFGARQTQALSQEQLKYQGAPVDRIPPALRRVLIPMLIKIGLRHKLNRMSSIVTEMRHPMAFEALCGNLSQSEIGLRLLGGMRQIGLYCELFLDNQWNQANVVPPLR</sequence>